<proteinExistence type="inferred from homology"/>
<evidence type="ECO:0000256" key="9">
    <source>
        <dbReference type="ARBA" id="ARBA00023011"/>
    </source>
</evidence>
<dbReference type="Pfam" id="PF01222">
    <property type="entry name" value="ERG4_ERG24"/>
    <property type="match status" value="1"/>
</dbReference>
<comment type="subcellular location">
    <subcellularLocation>
        <location evidence="1">Membrane</location>
        <topology evidence="1">Multi-pass membrane protein</topology>
    </subcellularLocation>
</comment>
<evidence type="ECO:0000256" key="20">
    <source>
        <dbReference type="SAM" id="Phobius"/>
    </source>
</evidence>
<organism evidence="21 22">
    <name type="scientific">Stephanodiscus triporus</name>
    <dbReference type="NCBI Taxonomy" id="2934178"/>
    <lineage>
        <taxon>Eukaryota</taxon>
        <taxon>Sar</taxon>
        <taxon>Stramenopiles</taxon>
        <taxon>Ochrophyta</taxon>
        <taxon>Bacillariophyta</taxon>
        <taxon>Coscinodiscophyceae</taxon>
        <taxon>Thalassiosirophycidae</taxon>
        <taxon>Stephanodiscales</taxon>
        <taxon>Stephanodiscaceae</taxon>
        <taxon>Stephanodiscus</taxon>
    </lineage>
</organism>
<dbReference type="EMBL" id="JALLAZ020001796">
    <property type="protein sequence ID" value="KAL3763627.1"/>
    <property type="molecule type" value="Genomic_DNA"/>
</dbReference>
<evidence type="ECO:0000256" key="17">
    <source>
        <dbReference type="ARBA" id="ARBA00077841"/>
    </source>
</evidence>
<evidence type="ECO:0000256" key="4">
    <source>
        <dbReference type="ARBA" id="ARBA00022692"/>
    </source>
</evidence>
<evidence type="ECO:0000256" key="6">
    <source>
        <dbReference type="ARBA" id="ARBA00022955"/>
    </source>
</evidence>
<accession>A0ABD3MN50</accession>
<keyword evidence="22" id="KW-1185">Reference proteome</keyword>
<feature type="compositionally biased region" description="Pro residues" evidence="19">
    <location>
        <begin position="17"/>
        <end position="28"/>
    </location>
</feature>
<keyword evidence="9" id="KW-0756">Sterol biosynthesis</keyword>
<dbReference type="GO" id="GO:0046165">
    <property type="term" value="P:alcohol biosynthetic process"/>
    <property type="evidence" value="ECO:0007669"/>
    <property type="project" value="UniProtKB-ARBA"/>
</dbReference>
<dbReference type="AlphaFoldDB" id="A0ABD3MN50"/>
<evidence type="ECO:0000256" key="19">
    <source>
        <dbReference type="SAM" id="MobiDB-lite"/>
    </source>
</evidence>
<evidence type="ECO:0000256" key="16">
    <source>
        <dbReference type="ARBA" id="ARBA00074394"/>
    </source>
</evidence>
<dbReference type="InterPro" id="IPR018083">
    <property type="entry name" value="Sterol_reductase_CS"/>
</dbReference>
<evidence type="ECO:0000256" key="3">
    <source>
        <dbReference type="ARBA" id="ARBA00022516"/>
    </source>
</evidence>
<dbReference type="GO" id="GO:0016126">
    <property type="term" value="P:sterol biosynthetic process"/>
    <property type="evidence" value="ECO:0007669"/>
    <property type="project" value="UniProtKB-KW"/>
</dbReference>
<feature type="compositionally biased region" description="Gly residues" evidence="19">
    <location>
        <begin position="30"/>
        <end position="41"/>
    </location>
</feature>
<comment type="caution">
    <text evidence="21">The sequence shown here is derived from an EMBL/GenBank/DDBJ whole genome shotgun (WGS) entry which is preliminary data.</text>
</comment>
<dbReference type="GO" id="GO:0016129">
    <property type="term" value="P:phytosteroid biosynthetic process"/>
    <property type="evidence" value="ECO:0007669"/>
    <property type="project" value="UniProtKB-ARBA"/>
</dbReference>
<feature type="transmembrane region" description="Helical" evidence="20">
    <location>
        <begin position="516"/>
        <end position="545"/>
    </location>
</feature>
<name>A0ABD3MN50_9STRA</name>
<feature type="transmembrane region" description="Helical" evidence="20">
    <location>
        <begin position="377"/>
        <end position="396"/>
    </location>
</feature>
<keyword evidence="12" id="KW-1207">Sterol metabolism</keyword>
<feature type="transmembrane region" description="Helical" evidence="20">
    <location>
        <begin position="416"/>
        <end position="434"/>
    </location>
</feature>
<feature type="transmembrane region" description="Helical" evidence="20">
    <location>
        <begin position="78"/>
        <end position="99"/>
    </location>
</feature>
<keyword evidence="3" id="KW-0444">Lipid biosynthesis</keyword>
<dbReference type="PANTHER" id="PTHR21257">
    <property type="entry name" value="DELTA(14)-STEROL REDUCTASE"/>
    <property type="match status" value="1"/>
</dbReference>
<evidence type="ECO:0000256" key="8">
    <source>
        <dbReference type="ARBA" id="ARBA00023002"/>
    </source>
</evidence>
<evidence type="ECO:0000256" key="1">
    <source>
        <dbReference type="ARBA" id="ARBA00004141"/>
    </source>
</evidence>
<feature type="transmembrane region" description="Helical" evidence="20">
    <location>
        <begin position="199"/>
        <end position="216"/>
    </location>
</feature>
<evidence type="ECO:0000256" key="15">
    <source>
        <dbReference type="ARBA" id="ARBA00060638"/>
    </source>
</evidence>
<evidence type="ECO:0000256" key="12">
    <source>
        <dbReference type="ARBA" id="ARBA00023166"/>
    </source>
</evidence>
<keyword evidence="11 20" id="KW-0472">Membrane</keyword>
<keyword evidence="10" id="KW-0443">Lipid metabolism</keyword>
<dbReference type="InterPro" id="IPR001171">
    <property type="entry name" value="ERG24_DHCR-like"/>
</dbReference>
<comment type="similarity">
    <text evidence="2">Belongs to the ERG4/ERG24 family.</text>
</comment>
<evidence type="ECO:0000256" key="13">
    <source>
        <dbReference type="ARBA" id="ARBA00023221"/>
    </source>
</evidence>
<evidence type="ECO:0000256" key="2">
    <source>
        <dbReference type="ARBA" id="ARBA00005402"/>
    </source>
</evidence>
<feature type="transmembrane region" description="Helical" evidence="20">
    <location>
        <begin position="276"/>
        <end position="295"/>
    </location>
</feature>
<keyword evidence="13" id="KW-0753">Steroid metabolism</keyword>
<comment type="catalytic activity">
    <reaction evidence="14">
        <text>4,4-dimethyl-5alpha-cholesta-8,24-dien-3beta-ol + NADP(+) = 4,4-dimethyl-5alpha-cholesta-8,14,24-trien-3beta-ol + NADPH + H(+)</text>
        <dbReference type="Rhea" id="RHEA:18561"/>
        <dbReference type="ChEBI" id="CHEBI:15378"/>
        <dbReference type="ChEBI" id="CHEBI:17813"/>
        <dbReference type="ChEBI" id="CHEBI:18364"/>
        <dbReference type="ChEBI" id="CHEBI:57783"/>
        <dbReference type="ChEBI" id="CHEBI:58349"/>
        <dbReference type="EC" id="1.3.1.70"/>
    </reaction>
    <physiologicalReaction direction="right-to-left" evidence="14">
        <dbReference type="Rhea" id="RHEA:18563"/>
    </physiologicalReaction>
</comment>
<feature type="transmembrane region" description="Helical" evidence="20">
    <location>
        <begin position="446"/>
        <end position="465"/>
    </location>
</feature>
<comment type="pathway">
    <text evidence="15">Steroid biosynthesis; zymosterol biosynthesis; zymosterol from lanosterol: step 2/6.</text>
</comment>
<protein>
    <recommendedName>
        <fullName evidence="16">Delta(14)-sterol reductase ERG24</fullName>
    </recommendedName>
    <alternativeName>
        <fullName evidence="18">C-14 sterol reductase ERG24</fullName>
    </alternativeName>
    <alternativeName>
        <fullName evidence="17">Sterol C14-reductase ERG24</fullName>
    </alternativeName>
</protein>
<evidence type="ECO:0000313" key="22">
    <source>
        <dbReference type="Proteomes" id="UP001530315"/>
    </source>
</evidence>
<keyword evidence="4 20" id="KW-0812">Transmembrane</keyword>
<keyword evidence="5" id="KW-0521">NADP</keyword>
<feature type="compositionally biased region" description="Low complexity" evidence="19">
    <location>
        <begin position="48"/>
        <end position="70"/>
    </location>
</feature>
<dbReference type="GO" id="GO:0050613">
    <property type="term" value="F:Delta14-sterol reductase activity"/>
    <property type="evidence" value="ECO:0007669"/>
    <property type="project" value="UniProtKB-EC"/>
</dbReference>
<keyword evidence="6" id="KW-0752">Steroid biosynthesis</keyword>
<dbReference type="Gene3D" id="1.20.120.1630">
    <property type="match status" value="1"/>
</dbReference>
<keyword evidence="7 20" id="KW-1133">Transmembrane helix</keyword>
<dbReference type="PANTHER" id="PTHR21257:SF52">
    <property type="entry name" value="DELTA(14)-STEROL REDUCTASE TM7SF2"/>
    <property type="match status" value="1"/>
</dbReference>
<evidence type="ECO:0000256" key="14">
    <source>
        <dbReference type="ARBA" id="ARBA00052254"/>
    </source>
</evidence>
<reference evidence="21 22" key="1">
    <citation type="submission" date="2024-10" db="EMBL/GenBank/DDBJ databases">
        <title>Updated reference genomes for cyclostephanoid diatoms.</title>
        <authorList>
            <person name="Roberts W.R."/>
            <person name="Alverson A.J."/>
        </authorList>
    </citation>
    <scope>NUCLEOTIDE SEQUENCE [LARGE SCALE GENOMIC DNA]</scope>
    <source>
        <strain evidence="21 22">AJA276-08</strain>
    </source>
</reference>
<evidence type="ECO:0000256" key="18">
    <source>
        <dbReference type="ARBA" id="ARBA00083315"/>
    </source>
</evidence>
<dbReference type="PROSITE" id="PS01018">
    <property type="entry name" value="STEROL_REDUCT_2"/>
    <property type="match status" value="1"/>
</dbReference>
<sequence>MVRLNPNDRFAKHPTPIERPPPPPPPPGVATGGKGSGGGGERTPRPASTSSSSSLSSSSSSSSESLTPSTPSSFEYEFGGPLGAFLTMVSLPIVTLLLIRWAARGRIVWEDVDVVRLLLASPSCPSSRFLHFLCPSCDDGPLVELPRCALVVFSWFAFQVILERVLPCELVEGAPLPDRHGGGRGGEERRLTYRINGHLAFWVTLMLLDVGWPRWIDVVVEGGAKAATTTTTGRGGPWPWPWSRRVPLTGGGRTTATRSVLTLGRAPLAWLYDHHAMLAFVTIAYAICLSTYLYAKSFALDDGDGDGDGGEGARRPPLLAAGGNSGNRVYDFFMGRELNPRSLGGTFDWKEFCELRPGLIGWAVLNMAMLAKQRDRLGYVTGSMVLVNVFQGAYVWDALYQERAILTTMDITTDGFGYMLVFGDLAWVPFTYSLQARYLVDHDPLLSLPALAGIVAVNVAGYLIFRGANGQKDAFRRDPNSVEVSHLTYLRTKRGTKLLTSGWWGLARKINYTGDWIMGLSWCMLCGFDSVVPYFYAIYFAILLVHRSVRDDRLCREKYGDDWDRYKSIVPYRFIPGII</sequence>
<gene>
    <name evidence="21" type="ORF">ACHAW5_001049</name>
</gene>
<evidence type="ECO:0000313" key="21">
    <source>
        <dbReference type="EMBL" id="KAL3763627.1"/>
    </source>
</evidence>
<dbReference type="FunFam" id="1.20.120.1630:FF:000009">
    <property type="entry name" value="C-14 sterol reductase"/>
    <property type="match status" value="1"/>
</dbReference>
<dbReference type="Proteomes" id="UP001530315">
    <property type="component" value="Unassembled WGS sequence"/>
</dbReference>
<dbReference type="PROSITE" id="PS01017">
    <property type="entry name" value="STEROL_REDUCT_1"/>
    <property type="match status" value="1"/>
</dbReference>
<evidence type="ECO:0000256" key="7">
    <source>
        <dbReference type="ARBA" id="ARBA00022989"/>
    </source>
</evidence>
<evidence type="ECO:0000256" key="5">
    <source>
        <dbReference type="ARBA" id="ARBA00022857"/>
    </source>
</evidence>
<feature type="region of interest" description="Disordered" evidence="19">
    <location>
        <begin position="1"/>
        <end position="70"/>
    </location>
</feature>
<keyword evidence="8" id="KW-0560">Oxidoreductase</keyword>
<evidence type="ECO:0000256" key="11">
    <source>
        <dbReference type="ARBA" id="ARBA00023136"/>
    </source>
</evidence>
<dbReference type="GO" id="GO:1902652">
    <property type="term" value="P:secondary alcohol metabolic process"/>
    <property type="evidence" value="ECO:0007669"/>
    <property type="project" value="UniProtKB-ARBA"/>
</dbReference>
<evidence type="ECO:0000256" key="10">
    <source>
        <dbReference type="ARBA" id="ARBA00023098"/>
    </source>
</evidence>
<dbReference type="GO" id="GO:0016020">
    <property type="term" value="C:membrane"/>
    <property type="evidence" value="ECO:0007669"/>
    <property type="project" value="UniProtKB-SubCell"/>
</dbReference>